<protein>
    <submittedName>
        <fullName evidence="2">Uncharacterized protein</fullName>
    </submittedName>
</protein>
<dbReference type="InParanoid" id="A2DNY1"/>
<dbReference type="KEGG" id="tva:4775855"/>
<dbReference type="VEuPathDB" id="TrichDB:TVAGG3_0990050"/>
<evidence type="ECO:0000313" key="2">
    <source>
        <dbReference type="EMBL" id="EAY17830.1"/>
    </source>
</evidence>
<keyword evidence="1" id="KW-0812">Transmembrane</keyword>
<accession>A2DNY1</accession>
<reference evidence="2" key="2">
    <citation type="journal article" date="2007" name="Science">
        <title>Draft genome sequence of the sexually transmitted pathogen Trichomonas vaginalis.</title>
        <authorList>
            <person name="Carlton J.M."/>
            <person name="Hirt R.P."/>
            <person name="Silva J.C."/>
            <person name="Delcher A.L."/>
            <person name="Schatz M."/>
            <person name="Zhao Q."/>
            <person name="Wortman J.R."/>
            <person name="Bidwell S.L."/>
            <person name="Alsmark U.C.M."/>
            <person name="Besteiro S."/>
            <person name="Sicheritz-Ponten T."/>
            <person name="Noel C.J."/>
            <person name="Dacks J.B."/>
            <person name="Foster P.G."/>
            <person name="Simillion C."/>
            <person name="Van de Peer Y."/>
            <person name="Miranda-Saavedra D."/>
            <person name="Barton G.J."/>
            <person name="Westrop G.D."/>
            <person name="Mueller S."/>
            <person name="Dessi D."/>
            <person name="Fiori P.L."/>
            <person name="Ren Q."/>
            <person name="Paulsen I."/>
            <person name="Zhang H."/>
            <person name="Bastida-Corcuera F.D."/>
            <person name="Simoes-Barbosa A."/>
            <person name="Brown M.T."/>
            <person name="Hayes R.D."/>
            <person name="Mukherjee M."/>
            <person name="Okumura C.Y."/>
            <person name="Schneider R."/>
            <person name="Smith A.J."/>
            <person name="Vanacova S."/>
            <person name="Villalvazo M."/>
            <person name="Haas B.J."/>
            <person name="Pertea M."/>
            <person name="Feldblyum T.V."/>
            <person name="Utterback T.R."/>
            <person name="Shu C.L."/>
            <person name="Osoegawa K."/>
            <person name="de Jong P.J."/>
            <person name="Hrdy I."/>
            <person name="Horvathova L."/>
            <person name="Zubacova Z."/>
            <person name="Dolezal P."/>
            <person name="Malik S.B."/>
            <person name="Logsdon J.M. Jr."/>
            <person name="Henze K."/>
            <person name="Gupta A."/>
            <person name="Wang C.C."/>
            <person name="Dunne R.L."/>
            <person name="Upcroft J.A."/>
            <person name="Upcroft P."/>
            <person name="White O."/>
            <person name="Salzberg S.L."/>
            <person name="Tang P."/>
            <person name="Chiu C.-H."/>
            <person name="Lee Y.-S."/>
            <person name="Embley T.M."/>
            <person name="Coombs G.H."/>
            <person name="Mottram J.C."/>
            <person name="Tachezy J."/>
            <person name="Fraser-Liggett C.M."/>
            <person name="Johnson P.J."/>
        </authorList>
    </citation>
    <scope>NUCLEOTIDE SEQUENCE [LARGE SCALE GENOMIC DNA]</scope>
    <source>
        <strain evidence="2">G3</strain>
    </source>
</reference>
<feature type="transmembrane region" description="Helical" evidence="1">
    <location>
        <begin position="248"/>
        <end position="273"/>
    </location>
</feature>
<keyword evidence="1" id="KW-0472">Membrane</keyword>
<evidence type="ECO:0000313" key="3">
    <source>
        <dbReference type="Proteomes" id="UP000001542"/>
    </source>
</evidence>
<proteinExistence type="predicted"/>
<dbReference type="EMBL" id="DS113225">
    <property type="protein sequence ID" value="EAY17830.1"/>
    <property type="molecule type" value="Genomic_DNA"/>
</dbReference>
<dbReference type="VEuPathDB" id="TrichDB:TVAG_010540"/>
<dbReference type="RefSeq" id="XP_001329965.1">
    <property type="nucleotide sequence ID" value="XM_001329930.1"/>
</dbReference>
<dbReference type="SMR" id="A2DNY1"/>
<dbReference type="Proteomes" id="UP000001542">
    <property type="component" value="Unassembled WGS sequence"/>
</dbReference>
<reference evidence="2" key="1">
    <citation type="submission" date="2006-10" db="EMBL/GenBank/DDBJ databases">
        <authorList>
            <person name="Amadeo P."/>
            <person name="Zhao Q."/>
            <person name="Wortman J."/>
            <person name="Fraser-Liggett C."/>
            <person name="Carlton J."/>
        </authorList>
    </citation>
    <scope>NUCLEOTIDE SEQUENCE</scope>
    <source>
        <strain evidence="2">G3</strain>
    </source>
</reference>
<dbReference type="Gene3D" id="3.40.50.11110">
    <property type="entry name" value="Sialyltransferase, C-terminal GT-B Rossman nucleotide-binding domain"/>
    <property type="match status" value="1"/>
</dbReference>
<organism evidence="2 3">
    <name type="scientific">Trichomonas vaginalis (strain ATCC PRA-98 / G3)</name>
    <dbReference type="NCBI Taxonomy" id="412133"/>
    <lineage>
        <taxon>Eukaryota</taxon>
        <taxon>Metamonada</taxon>
        <taxon>Parabasalia</taxon>
        <taxon>Trichomonadida</taxon>
        <taxon>Trichomonadidae</taxon>
        <taxon>Trichomonas</taxon>
    </lineage>
</organism>
<name>A2DNY1_TRIV3</name>
<evidence type="ECO:0000256" key="1">
    <source>
        <dbReference type="SAM" id="Phobius"/>
    </source>
</evidence>
<dbReference type="AlphaFoldDB" id="A2DNY1"/>
<keyword evidence="3" id="KW-1185">Reference proteome</keyword>
<gene>
    <name evidence="2" type="ORF">TVAG_010540</name>
</gene>
<sequence>MFRAATYPSIFMELSDPDMLLTTDEALKPILATMNLIKIDVLDIIKNQPKEKVDYLYEISMINRTAYKEKYFVEGKKTCFVLTSNPVNSLEVKSYFNQTLLKYPNYTLVAKPHPSGTYPQELIDWITSKLNMKIFENQQIPTAFIYSAFPGQLVVGGYQSSSLTSIKFKDIPFVYVKNGPENLLSPFNIFYQNGWLTSYLMPYNDSYTPYIPTPAPTPEITPEITPDLTPGPTPYPPTKPSNKNKIKLFLAIGLPIIIVAVIAAVAVMGYFLFNKKRKATKKVSAALLDQI</sequence>
<keyword evidence="1" id="KW-1133">Transmembrane helix</keyword>